<dbReference type="OrthoDB" id="9808360at2"/>
<dbReference type="InterPro" id="IPR000944">
    <property type="entry name" value="Tscrpt_reg_Rrf2"/>
</dbReference>
<evidence type="ECO:0000313" key="3">
    <source>
        <dbReference type="Proteomes" id="UP000243739"/>
    </source>
</evidence>
<gene>
    <name evidence="2" type="ORF">BHF71_01820</name>
</gene>
<dbReference type="PANTHER" id="PTHR33221:SF5">
    <property type="entry name" value="HTH-TYPE TRANSCRIPTIONAL REGULATOR ISCR"/>
    <property type="match status" value="1"/>
</dbReference>
<reference evidence="2 3" key="1">
    <citation type="submission" date="2016-09" db="EMBL/GenBank/DDBJ databases">
        <title>Draft genome sequence for the type strain of Vulcanibacillus modesticaldus BR, a strictly anaerobic, moderately thermophilic, and nitrate-reducing bacterium from deep sea-hydrothermal vents of the Mid-Atlantic Ridge.</title>
        <authorList>
            <person name="Abin C.A."/>
            <person name="Hollibaugh J.T."/>
        </authorList>
    </citation>
    <scope>NUCLEOTIDE SEQUENCE [LARGE SCALE GENOMIC DNA]</scope>
    <source>
        <strain evidence="2 3">BR</strain>
    </source>
</reference>
<dbReference type="InterPro" id="IPR030489">
    <property type="entry name" value="TR_Rrf2-type_CS"/>
</dbReference>
<keyword evidence="3" id="KW-1185">Reference proteome</keyword>
<dbReference type="EMBL" id="MIJF01000024">
    <property type="protein sequence ID" value="OEF99350.1"/>
    <property type="molecule type" value="Genomic_DNA"/>
</dbReference>
<dbReference type="PANTHER" id="PTHR33221">
    <property type="entry name" value="WINGED HELIX-TURN-HELIX TRANSCRIPTIONAL REGULATOR, RRF2 FAMILY"/>
    <property type="match status" value="1"/>
</dbReference>
<evidence type="ECO:0000313" key="2">
    <source>
        <dbReference type="EMBL" id="OEF99350.1"/>
    </source>
</evidence>
<sequence>MKLSSRGHYGLQAMVYLAKSGLEKPIPLRQIANVENIPEQFLEQIFVDLRKSGLVRSVRGAKGGYLLADFPENIVVGDIIRVLEGTDNIVDCIEDKDGNCCDRNEDCSTKIIWEKLKESMASVLDRFSLADLIKDDAESLIDNL</sequence>
<dbReference type="NCBIfam" id="TIGR00738">
    <property type="entry name" value="rrf2_super"/>
    <property type="match status" value="1"/>
</dbReference>
<accession>A0A1D2YUG1</accession>
<dbReference type="RefSeq" id="WP_069656744.1">
    <property type="nucleotide sequence ID" value="NZ_MIJF01000024.1"/>
</dbReference>
<dbReference type="InterPro" id="IPR036388">
    <property type="entry name" value="WH-like_DNA-bd_sf"/>
</dbReference>
<comment type="caution">
    <text evidence="2">The sequence shown here is derived from an EMBL/GenBank/DDBJ whole genome shotgun (WGS) entry which is preliminary data.</text>
</comment>
<dbReference type="GO" id="GO:0003700">
    <property type="term" value="F:DNA-binding transcription factor activity"/>
    <property type="evidence" value="ECO:0007669"/>
    <property type="project" value="TreeGrafter"/>
</dbReference>
<name>A0A1D2YUG1_9BACI</name>
<dbReference type="STRING" id="337097.BHF71_01820"/>
<proteinExistence type="predicted"/>
<dbReference type="Pfam" id="PF02082">
    <property type="entry name" value="Rrf2"/>
    <property type="match status" value="1"/>
</dbReference>
<dbReference type="SUPFAM" id="SSF46785">
    <property type="entry name" value="Winged helix' DNA-binding domain"/>
    <property type="match status" value="1"/>
</dbReference>
<organism evidence="2 3">
    <name type="scientific">Vulcanibacillus modesticaldus</name>
    <dbReference type="NCBI Taxonomy" id="337097"/>
    <lineage>
        <taxon>Bacteria</taxon>
        <taxon>Bacillati</taxon>
        <taxon>Bacillota</taxon>
        <taxon>Bacilli</taxon>
        <taxon>Bacillales</taxon>
        <taxon>Bacillaceae</taxon>
        <taxon>Vulcanibacillus</taxon>
    </lineage>
</organism>
<dbReference type="InterPro" id="IPR036390">
    <property type="entry name" value="WH_DNA-bd_sf"/>
</dbReference>
<evidence type="ECO:0008006" key="4">
    <source>
        <dbReference type="Google" id="ProtNLM"/>
    </source>
</evidence>
<dbReference type="Proteomes" id="UP000243739">
    <property type="component" value="Unassembled WGS sequence"/>
</dbReference>
<dbReference type="PROSITE" id="PS51197">
    <property type="entry name" value="HTH_RRF2_2"/>
    <property type="match status" value="1"/>
</dbReference>
<dbReference type="Gene3D" id="1.10.10.10">
    <property type="entry name" value="Winged helix-like DNA-binding domain superfamily/Winged helix DNA-binding domain"/>
    <property type="match status" value="1"/>
</dbReference>
<dbReference type="PROSITE" id="PS01332">
    <property type="entry name" value="HTH_RRF2_1"/>
    <property type="match status" value="1"/>
</dbReference>
<evidence type="ECO:0000256" key="1">
    <source>
        <dbReference type="ARBA" id="ARBA00023125"/>
    </source>
</evidence>
<dbReference type="GO" id="GO:0003677">
    <property type="term" value="F:DNA binding"/>
    <property type="evidence" value="ECO:0007669"/>
    <property type="project" value="UniProtKB-KW"/>
</dbReference>
<protein>
    <recommendedName>
        <fullName evidence="4">Rrf2 family transcriptional regulator</fullName>
    </recommendedName>
</protein>
<keyword evidence="1" id="KW-0238">DNA-binding</keyword>
<dbReference type="GO" id="GO:0005829">
    <property type="term" value="C:cytosol"/>
    <property type="evidence" value="ECO:0007669"/>
    <property type="project" value="TreeGrafter"/>
</dbReference>
<dbReference type="AlphaFoldDB" id="A0A1D2YUG1"/>